<gene>
    <name evidence="4" type="ORF">DFH94DRAFT_821701</name>
</gene>
<name>A0A9P5MNM6_9AGAM</name>
<sequence length="297" mass="30799">MSLPLVAAPLASFFFFLFAFAKISAPSCTSSTWKWSFNTLGQSPCTVTAYMMGTCNGGEYPLPPLDSGGLYFDHNPIIFLCECTTVGYSLFSACAACQGGSCWQEWANQCAATLPPSEFPNLVPSGVRVPQWALIDVTTENNWDPNTSYAVGDSPELGPGSVIGPAAVSVHPTSSSTGLPISGGGSSKGGAIAGGIIGAVAAITIVIAAVFYLRRRSQAPSAVVGTSHPLRPMSIEGAPSPTATKFYDPSDPTTFPGHSQDIPYQGPMSSYIGTGSTPGNTQTSLPPARGYDGRPIL</sequence>
<evidence type="ECO:0000313" key="5">
    <source>
        <dbReference type="Proteomes" id="UP000759537"/>
    </source>
</evidence>
<feature type="region of interest" description="Disordered" evidence="1">
    <location>
        <begin position="233"/>
        <end position="297"/>
    </location>
</feature>
<feature type="compositionally biased region" description="Polar residues" evidence="1">
    <location>
        <begin position="267"/>
        <end position="285"/>
    </location>
</feature>
<keyword evidence="2" id="KW-0812">Transmembrane</keyword>
<dbReference type="EMBL" id="WHVB01000046">
    <property type="protein sequence ID" value="KAF8465594.1"/>
    <property type="molecule type" value="Genomic_DNA"/>
</dbReference>
<evidence type="ECO:0000313" key="4">
    <source>
        <dbReference type="EMBL" id="KAF8465594.1"/>
    </source>
</evidence>
<dbReference type="Proteomes" id="UP000759537">
    <property type="component" value="Unassembled WGS sequence"/>
</dbReference>
<proteinExistence type="predicted"/>
<evidence type="ECO:0000256" key="3">
    <source>
        <dbReference type="SAM" id="SignalP"/>
    </source>
</evidence>
<dbReference type="OrthoDB" id="2576311at2759"/>
<feature type="chain" id="PRO_5040403946" description="Transmembrane protein" evidence="3">
    <location>
        <begin position="22"/>
        <end position="297"/>
    </location>
</feature>
<comment type="caution">
    <text evidence="4">The sequence shown here is derived from an EMBL/GenBank/DDBJ whole genome shotgun (WGS) entry which is preliminary data.</text>
</comment>
<dbReference type="AlphaFoldDB" id="A0A9P5MNM6"/>
<reference evidence="4" key="2">
    <citation type="journal article" date="2020" name="Nat. Commun.">
        <title>Large-scale genome sequencing of mycorrhizal fungi provides insights into the early evolution of symbiotic traits.</title>
        <authorList>
            <person name="Miyauchi S."/>
            <person name="Kiss E."/>
            <person name="Kuo A."/>
            <person name="Drula E."/>
            <person name="Kohler A."/>
            <person name="Sanchez-Garcia M."/>
            <person name="Morin E."/>
            <person name="Andreopoulos B."/>
            <person name="Barry K.W."/>
            <person name="Bonito G."/>
            <person name="Buee M."/>
            <person name="Carver A."/>
            <person name="Chen C."/>
            <person name="Cichocki N."/>
            <person name="Clum A."/>
            <person name="Culley D."/>
            <person name="Crous P.W."/>
            <person name="Fauchery L."/>
            <person name="Girlanda M."/>
            <person name="Hayes R.D."/>
            <person name="Keri Z."/>
            <person name="LaButti K."/>
            <person name="Lipzen A."/>
            <person name="Lombard V."/>
            <person name="Magnuson J."/>
            <person name="Maillard F."/>
            <person name="Murat C."/>
            <person name="Nolan M."/>
            <person name="Ohm R.A."/>
            <person name="Pangilinan J."/>
            <person name="Pereira M.F."/>
            <person name="Perotto S."/>
            <person name="Peter M."/>
            <person name="Pfister S."/>
            <person name="Riley R."/>
            <person name="Sitrit Y."/>
            <person name="Stielow J.B."/>
            <person name="Szollosi G."/>
            <person name="Zifcakova L."/>
            <person name="Stursova M."/>
            <person name="Spatafora J.W."/>
            <person name="Tedersoo L."/>
            <person name="Vaario L.M."/>
            <person name="Yamada A."/>
            <person name="Yan M."/>
            <person name="Wang P."/>
            <person name="Xu J."/>
            <person name="Bruns T."/>
            <person name="Baldrian P."/>
            <person name="Vilgalys R."/>
            <person name="Dunand C."/>
            <person name="Henrissat B."/>
            <person name="Grigoriev I.V."/>
            <person name="Hibbett D."/>
            <person name="Nagy L.G."/>
            <person name="Martin F.M."/>
        </authorList>
    </citation>
    <scope>NUCLEOTIDE SEQUENCE</scope>
    <source>
        <strain evidence="4">Prilba</strain>
    </source>
</reference>
<evidence type="ECO:0000256" key="1">
    <source>
        <dbReference type="SAM" id="MobiDB-lite"/>
    </source>
</evidence>
<evidence type="ECO:0000256" key="2">
    <source>
        <dbReference type="SAM" id="Phobius"/>
    </source>
</evidence>
<accession>A0A9P5MNM6</accession>
<feature type="signal peptide" evidence="3">
    <location>
        <begin position="1"/>
        <end position="21"/>
    </location>
</feature>
<keyword evidence="2" id="KW-1133">Transmembrane helix</keyword>
<keyword evidence="3" id="KW-0732">Signal</keyword>
<protein>
    <recommendedName>
        <fullName evidence="6">Transmembrane protein</fullName>
    </recommendedName>
</protein>
<feature type="transmembrane region" description="Helical" evidence="2">
    <location>
        <begin position="191"/>
        <end position="213"/>
    </location>
</feature>
<keyword evidence="2" id="KW-0472">Membrane</keyword>
<reference evidence="4" key="1">
    <citation type="submission" date="2019-10" db="EMBL/GenBank/DDBJ databases">
        <authorList>
            <consortium name="DOE Joint Genome Institute"/>
            <person name="Kuo A."/>
            <person name="Miyauchi S."/>
            <person name="Kiss E."/>
            <person name="Drula E."/>
            <person name="Kohler A."/>
            <person name="Sanchez-Garcia M."/>
            <person name="Andreopoulos B."/>
            <person name="Barry K.W."/>
            <person name="Bonito G."/>
            <person name="Buee M."/>
            <person name="Carver A."/>
            <person name="Chen C."/>
            <person name="Cichocki N."/>
            <person name="Clum A."/>
            <person name="Culley D."/>
            <person name="Crous P.W."/>
            <person name="Fauchery L."/>
            <person name="Girlanda M."/>
            <person name="Hayes R."/>
            <person name="Keri Z."/>
            <person name="LaButti K."/>
            <person name="Lipzen A."/>
            <person name="Lombard V."/>
            <person name="Magnuson J."/>
            <person name="Maillard F."/>
            <person name="Morin E."/>
            <person name="Murat C."/>
            <person name="Nolan M."/>
            <person name="Ohm R."/>
            <person name="Pangilinan J."/>
            <person name="Pereira M."/>
            <person name="Perotto S."/>
            <person name="Peter M."/>
            <person name="Riley R."/>
            <person name="Sitrit Y."/>
            <person name="Stielow B."/>
            <person name="Szollosi G."/>
            <person name="Zifcakova L."/>
            <person name="Stursova M."/>
            <person name="Spatafora J.W."/>
            <person name="Tedersoo L."/>
            <person name="Vaario L.-M."/>
            <person name="Yamada A."/>
            <person name="Yan M."/>
            <person name="Wang P."/>
            <person name="Xu J."/>
            <person name="Bruns T."/>
            <person name="Baldrian P."/>
            <person name="Vilgalys R."/>
            <person name="Henrissat B."/>
            <person name="Grigoriev I.V."/>
            <person name="Hibbett D."/>
            <person name="Nagy L.G."/>
            <person name="Martin F.M."/>
        </authorList>
    </citation>
    <scope>NUCLEOTIDE SEQUENCE</scope>
    <source>
        <strain evidence="4">Prilba</strain>
    </source>
</reference>
<evidence type="ECO:0008006" key="6">
    <source>
        <dbReference type="Google" id="ProtNLM"/>
    </source>
</evidence>
<keyword evidence="5" id="KW-1185">Reference proteome</keyword>
<organism evidence="4 5">
    <name type="scientific">Russula ochroleuca</name>
    <dbReference type="NCBI Taxonomy" id="152965"/>
    <lineage>
        <taxon>Eukaryota</taxon>
        <taxon>Fungi</taxon>
        <taxon>Dikarya</taxon>
        <taxon>Basidiomycota</taxon>
        <taxon>Agaricomycotina</taxon>
        <taxon>Agaricomycetes</taxon>
        <taxon>Russulales</taxon>
        <taxon>Russulaceae</taxon>
        <taxon>Russula</taxon>
    </lineage>
</organism>